<protein>
    <submittedName>
        <fullName evidence="11">Peptidase M23</fullName>
    </submittedName>
</protein>
<evidence type="ECO:0000313" key="12">
    <source>
        <dbReference type="Proteomes" id="UP000273143"/>
    </source>
</evidence>
<keyword evidence="3" id="KW-0645">Protease</keyword>
<organism evidence="11 12">
    <name type="scientific">Entomomonas moraniae</name>
    <dbReference type="NCBI Taxonomy" id="2213226"/>
    <lineage>
        <taxon>Bacteria</taxon>
        <taxon>Pseudomonadati</taxon>
        <taxon>Pseudomonadota</taxon>
        <taxon>Gammaproteobacteria</taxon>
        <taxon>Pseudomonadales</taxon>
        <taxon>Pseudomonadaceae</taxon>
        <taxon>Entomomonas</taxon>
    </lineage>
</organism>
<comment type="subcellular location">
    <subcellularLocation>
        <location evidence="2">Cell envelope</location>
    </subcellularLocation>
</comment>
<evidence type="ECO:0000256" key="8">
    <source>
        <dbReference type="SAM" id="MobiDB-lite"/>
    </source>
</evidence>
<dbReference type="Pfam" id="PF01551">
    <property type="entry name" value="Peptidase_M23"/>
    <property type="match status" value="1"/>
</dbReference>
<feature type="domain" description="Csd3-like second N-terminal" evidence="10">
    <location>
        <begin position="109"/>
        <end position="231"/>
    </location>
</feature>
<dbReference type="InterPro" id="IPR016047">
    <property type="entry name" value="M23ase_b-sheet_dom"/>
</dbReference>
<evidence type="ECO:0000256" key="5">
    <source>
        <dbReference type="ARBA" id="ARBA00022801"/>
    </source>
</evidence>
<evidence type="ECO:0000259" key="10">
    <source>
        <dbReference type="Pfam" id="PF19425"/>
    </source>
</evidence>
<dbReference type="Gene3D" id="2.70.70.10">
    <property type="entry name" value="Glucose Permease (Domain IIA)"/>
    <property type="match status" value="1"/>
</dbReference>
<accession>A0A451EQZ5</accession>
<dbReference type="FunFam" id="2.70.70.10:FF:000002">
    <property type="entry name" value="Murein DD-endopeptidase MepM"/>
    <property type="match status" value="1"/>
</dbReference>
<dbReference type="Proteomes" id="UP000273143">
    <property type="component" value="Chromosome"/>
</dbReference>
<keyword evidence="4" id="KW-0479">Metal-binding</keyword>
<dbReference type="GO" id="GO:0004222">
    <property type="term" value="F:metalloendopeptidase activity"/>
    <property type="evidence" value="ECO:0007669"/>
    <property type="project" value="TreeGrafter"/>
</dbReference>
<evidence type="ECO:0000256" key="6">
    <source>
        <dbReference type="ARBA" id="ARBA00022833"/>
    </source>
</evidence>
<dbReference type="CDD" id="cd12797">
    <property type="entry name" value="M23_peptidase"/>
    <property type="match status" value="1"/>
</dbReference>
<comment type="cofactor">
    <cofactor evidence="1">
        <name>Zn(2+)</name>
        <dbReference type="ChEBI" id="CHEBI:29105"/>
    </cofactor>
</comment>
<dbReference type="Gene3D" id="3.10.450.350">
    <property type="match status" value="2"/>
</dbReference>
<evidence type="ECO:0000256" key="2">
    <source>
        <dbReference type="ARBA" id="ARBA00004196"/>
    </source>
</evidence>
<evidence type="ECO:0000256" key="4">
    <source>
        <dbReference type="ARBA" id="ARBA00022723"/>
    </source>
</evidence>
<dbReference type="Pfam" id="PF19425">
    <property type="entry name" value="Csd3_N2"/>
    <property type="match status" value="1"/>
</dbReference>
<gene>
    <name evidence="11" type="ORF">DM558_15570</name>
</gene>
<evidence type="ECO:0000256" key="7">
    <source>
        <dbReference type="ARBA" id="ARBA00023049"/>
    </source>
</evidence>
<reference evidence="12" key="1">
    <citation type="submission" date="2018-06" db="EMBL/GenBank/DDBJ databases">
        <title>Complete genome of Pseudomonas insecticola strain QZS01.</title>
        <authorList>
            <person name="Wang J."/>
            <person name="Su Q."/>
        </authorList>
    </citation>
    <scope>NUCLEOTIDE SEQUENCE [LARGE SCALE GENOMIC DNA]</scope>
    <source>
        <strain evidence="12">QZS01</strain>
    </source>
</reference>
<feature type="region of interest" description="Disordered" evidence="8">
    <location>
        <begin position="380"/>
        <end position="402"/>
    </location>
</feature>
<feature type="domain" description="M23ase beta-sheet core" evidence="9">
    <location>
        <begin position="244"/>
        <end position="340"/>
    </location>
</feature>
<dbReference type="GO" id="GO:0030313">
    <property type="term" value="C:cell envelope"/>
    <property type="evidence" value="ECO:0007669"/>
    <property type="project" value="UniProtKB-SubCell"/>
</dbReference>
<feature type="compositionally biased region" description="Acidic residues" evidence="8">
    <location>
        <begin position="391"/>
        <end position="402"/>
    </location>
</feature>
<evidence type="ECO:0000256" key="3">
    <source>
        <dbReference type="ARBA" id="ARBA00022670"/>
    </source>
</evidence>
<proteinExistence type="predicted"/>
<sequence>MTISEGPLILMPEHSSTLTFHVEKGDSLSTLFNKAGLSNAVMYSALESAPKEQQNKFTHLNLDQLFEFTLNDAGDLLAVSTKPDLLNTYTLAKQDNGYMFSHNAIKPTYKKVYAYGSINSSLFAAADKAGIPHAMIMEIANAFGYDIDFALDLRQGDVFEVIFEQKLVNGKIVGTGNLLAARFTNRGKEFTVVRFTNSNKVASYYRADGTSMQRAFIRTPVDFTRISSKFSLGRYHPVLNRIRAHKGVDYAAPTGTAIRAAGNGKIVSIGWKGGYGNAIVIQHGKTYSTLYGHMSRFAPGLKAGSYVKQSQTIGYVGMTGLATGPHLHYEFRVNGKHVDPLSVKLPMADPLSAKEKTRFLEISQPLLSELNENKALSLAKIQADKDSTADTTDENTEADSAE</sequence>
<name>A0A451EQZ5_9GAMM</name>
<dbReference type="AlphaFoldDB" id="A0A451EQZ5"/>
<dbReference type="GO" id="GO:0046872">
    <property type="term" value="F:metal ion binding"/>
    <property type="evidence" value="ECO:0007669"/>
    <property type="project" value="UniProtKB-KW"/>
</dbReference>
<dbReference type="KEGG" id="emo:DM558_15570"/>
<dbReference type="InterPro" id="IPR050570">
    <property type="entry name" value="Cell_wall_metabolism_enzyme"/>
</dbReference>
<dbReference type="EMBL" id="CP029822">
    <property type="protein sequence ID" value="AZS52282.1"/>
    <property type="molecule type" value="Genomic_DNA"/>
</dbReference>
<evidence type="ECO:0000259" key="9">
    <source>
        <dbReference type="Pfam" id="PF01551"/>
    </source>
</evidence>
<dbReference type="InterPro" id="IPR011055">
    <property type="entry name" value="Dup_hybrid_motif"/>
</dbReference>
<keyword evidence="12" id="KW-1185">Reference proteome</keyword>
<dbReference type="GO" id="GO:0006508">
    <property type="term" value="P:proteolysis"/>
    <property type="evidence" value="ECO:0007669"/>
    <property type="project" value="UniProtKB-KW"/>
</dbReference>
<dbReference type="SUPFAM" id="SSF51261">
    <property type="entry name" value="Duplicated hybrid motif"/>
    <property type="match status" value="1"/>
</dbReference>
<evidence type="ECO:0000256" key="1">
    <source>
        <dbReference type="ARBA" id="ARBA00001947"/>
    </source>
</evidence>
<dbReference type="PANTHER" id="PTHR21666:SF288">
    <property type="entry name" value="CELL DIVISION PROTEIN YTFB"/>
    <property type="match status" value="1"/>
</dbReference>
<dbReference type="PANTHER" id="PTHR21666">
    <property type="entry name" value="PEPTIDASE-RELATED"/>
    <property type="match status" value="1"/>
</dbReference>
<evidence type="ECO:0000313" key="11">
    <source>
        <dbReference type="EMBL" id="AZS52282.1"/>
    </source>
</evidence>
<dbReference type="InterPro" id="IPR045834">
    <property type="entry name" value="Csd3_N2"/>
</dbReference>
<keyword evidence="5" id="KW-0378">Hydrolase</keyword>
<keyword evidence="7" id="KW-0482">Metalloprotease</keyword>
<keyword evidence="6" id="KW-0862">Zinc</keyword>